<comment type="caution">
    <text evidence="1">The sequence shown here is derived from an EMBL/GenBank/DDBJ whole genome shotgun (WGS) entry which is preliminary data.</text>
</comment>
<proteinExistence type="predicted"/>
<reference evidence="1 2" key="1">
    <citation type="submission" date="2018-10" db="EMBL/GenBank/DDBJ databases">
        <title>Draft Genome Sequence of Bacteroides sp. KCTC 15687.</title>
        <authorList>
            <person name="Yu S.Y."/>
            <person name="Kim J.S."/>
            <person name="Oh B.S."/>
            <person name="Park S.H."/>
            <person name="Kang S.W."/>
            <person name="Park J.E."/>
            <person name="Choi S.H."/>
            <person name="Han K.I."/>
            <person name="Lee K.C."/>
            <person name="Eom M.K."/>
            <person name="Suh M.K."/>
            <person name="Lee D.H."/>
            <person name="Yoon H."/>
            <person name="Kim B."/>
            <person name="Yang S.J."/>
            <person name="Lee J.S."/>
            <person name="Lee J.H."/>
        </authorList>
    </citation>
    <scope>NUCLEOTIDE SEQUENCE [LARGE SCALE GENOMIC DNA]</scope>
    <source>
        <strain evidence="1 2">KCTC 15687</strain>
    </source>
</reference>
<protein>
    <submittedName>
        <fullName evidence="1">Uncharacterized protein</fullName>
    </submittedName>
</protein>
<evidence type="ECO:0000313" key="1">
    <source>
        <dbReference type="EMBL" id="GCB37473.1"/>
    </source>
</evidence>
<gene>
    <name evidence="1" type="ORF">KGMB02408_44180</name>
</gene>
<sequence length="155" mass="18408">MDLNENIFKPGANIKDIFDISKHTIASPTYQKLIDYTDRMEKEITDTNHEFTIRAKQNIRLQILLAFMNQFFINSSKGSDINKKEWNDFYSKMLNFADINQAENVYSKAFSNIISNMENIDIFQKDEKYIEDENERKQTIFNCTYRDMCKRGNVK</sequence>
<dbReference type="AlphaFoldDB" id="A0A401M183"/>
<dbReference type="EMBL" id="BHWB01000026">
    <property type="protein sequence ID" value="GCB37473.1"/>
    <property type="molecule type" value="Genomic_DNA"/>
</dbReference>
<dbReference type="Proteomes" id="UP000288079">
    <property type="component" value="Unassembled WGS sequence"/>
</dbReference>
<organism evidence="1 2">
    <name type="scientific">Bacteroides faecalis</name>
    <dbReference type="NCBI Taxonomy" id="2447885"/>
    <lineage>
        <taxon>Bacteria</taxon>
        <taxon>Pseudomonadati</taxon>
        <taxon>Bacteroidota</taxon>
        <taxon>Bacteroidia</taxon>
        <taxon>Bacteroidales</taxon>
        <taxon>Bacteroidaceae</taxon>
        <taxon>Bacteroides</taxon>
    </lineage>
</organism>
<keyword evidence="2" id="KW-1185">Reference proteome</keyword>
<accession>A0A401M183</accession>
<name>A0A401M183_9BACE</name>
<evidence type="ECO:0000313" key="2">
    <source>
        <dbReference type="Proteomes" id="UP000288079"/>
    </source>
</evidence>